<organism evidence="8 9">
    <name type="scientific">Capronia epimyces CBS 606.96</name>
    <dbReference type="NCBI Taxonomy" id="1182542"/>
    <lineage>
        <taxon>Eukaryota</taxon>
        <taxon>Fungi</taxon>
        <taxon>Dikarya</taxon>
        <taxon>Ascomycota</taxon>
        <taxon>Pezizomycotina</taxon>
        <taxon>Eurotiomycetes</taxon>
        <taxon>Chaetothyriomycetidae</taxon>
        <taxon>Chaetothyriales</taxon>
        <taxon>Herpotrichiellaceae</taxon>
        <taxon>Capronia</taxon>
    </lineage>
</organism>
<evidence type="ECO:0000256" key="5">
    <source>
        <dbReference type="ARBA" id="ARBA00023136"/>
    </source>
</evidence>
<comment type="caution">
    <text evidence="8">The sequence shown here is derived from an EMBL/GenBank/DDBJ whole genome shotgun (WGS) entry which is preliminary data.</text>
</comment>
<keyword evidence="3 6" id="KW-0812">Transmembrane</keyword>
<dbReference type="InterPro" id="IPR007248">
    <property type="entry name" value="Mpv17_PMP22"/>
</dbReference>
<dbReference type="Proteomes" id="UP000019478">
    <property type="component" value="Unassembled WGS sequence"/>
</dbReference>
<dbReference type="EMBL" id="AMGY01000003">
    <property type="protein sequence ID" value="EXJ86680.1"/>
    <property type="molecule type" value="Genomic_DNA"/>
</dbReference>
<dbReference type="STRING" id="1182542.W9YAJ4"/>
<evidence type="ECO:0000256" key="2">
    <source>
        <dbReference type="ARBA" id="ARBA00006824"/>
    </source>
</evidence>
<dbReference type="eggNOG" id="KOG1944">
    <property type="taxonomic scope" value="Eukaryota"/>
</dbReference>
<comment type="subcellular location">
    <subcellularLocation>
        <location evidence="1">Membrane</location>
        <topology evidence="1">Multi-pass membrane protein</topology>
    </subcellularLocation>
</comment>
<comment type="caution">
    <text evidence="6">Lacks conserved residue(s) required for the propagation of feature annotation.</text>
</comment>
<dbReference type="PANTHER" id="PTHR11266">
    <property type="entry name" value="PEROXISOMAL MEMBRANE PROTEIN 2, PXMP2 MPV17"/>
    <property type="match status" value="1"/>
</dbReference>
<feature type="compositionally biased region" description="Polar residues" evidence="7">
    <location>
        <begin position="29"/>
        <end position="52"/>
    </location>
</feature>
<keyword evidence="4 6" id="KW-1133">Transmembrane helix</keyword>
<evidence type="ECO:0000256" key="6">
    <source>
        <dbReference type="RuleBase" id="RU363053"/>
    </source>
</evidence>
<evidence type="ECO:0000256" key="7">
    <source>
        <dbReference type="SAM" id="MobiDB-lite"/>
    </source>
</evidence>
<dbReference type="Pfam" id="PF04117">
    <property type="entry name" value="Mpv17_PMP22"/>
    <property type="match status" value="1"/>
</dbReference>
<dbReference type="HOGENOM" id="CLU_049109_10_1_1"/>
<protein>
    <recommendedName>
        <fullName evidence="10">Protein SYM1</fullName>
    </recommendedName>
</protein>
<evidence type="ECO:0000313" key="8">
    <source>
        <dbReference type="EMBL" id="EXJ86680.1"/>
    </source>
</evidence>
<reference evidence="8 9" key="1">
    <citation type="submission" date="2013-03" db="EMBL/GenBank/DDBJ databases">
        <title>The Genome Sequence of Capronia epimyces CBS 606.96.</title>
        <authorList>
            <consortium name="The Broad Institute Genomics Platform"/>
            <person name="Cuomo C."/>
            <person name="de Hoog S."/>
            <person name="Gorbushina A."/>
            <person name="Walker B."/>
            <person name="Young S.K."/>
            <person name="Zeng Q."/>
            <person name="Gargeya S."/>
            <person name="Fitzgerald M."/>
            <person name="Haas B."/>
            <person name="Abouelleil A."/>
            <person name="Allen A.W."/>
            <person name="Alvarado L."/>
            <person name="Arachchi H.M."/>
            <person name="Berlin A.M."/>
            <person name="Chapman S.B."/>
            <person name="Gainer-Dewar J."/>
            <person name="Goldberg J."/>
            <person name="Griggs A."/>
            <person name="Gujja S."/>
            <person name="Hansen M."/>
            <person name="Howarth C."/>
            <person name="Imamovic A."/>
            <person name="Ireland A."/>
            <person name="Larimer J."/>
            <person name="McCowan C."/>
            <person name="Murphy C."/>
            <person name="Pearson M."/>
            <person name="Poon T.W."/>
            <person name="Priest M."/>
            <person name="Roberts A."/>
            <person name="Saif S."/>
            <person name="Shea T."/>
            <person name="Sisk P."/>
            <person name="Sykes S."/>
            <person name="Wortman J."/>
            <person name="Nusbaum C."/>
            <person name="Birren B."/>
        </authorList>
    </citation>
    <scope>NUCLEOTIDE SEQUENCE [LARGE SCALE GENOMIC DNA]</scope>
    <source>
        <strain evidence="8 9">CBS 606.96</strain>
    </source>
</reference>
<proteinExistence type="inferred from homology"/>
<evidence type="ECO:0000256" key="3">
    <source>
        <dbReference type="ARBA" id="ARBA00022692"/>
    </source>
</evidence>
<dbReference type="PANTHER" id="PTHR11266:SF113">
    <property type="entry name" value="MEMBRANE PROTEIN, MPV17_PMP22 FAMILY, PUTATIVE (AFU_ORTHOLOGUE AFUA_1G13840)-RELATED"/>
    <property type="match status" value="1"/>
</dbReference>
<name>W9YAJ4_9EURO</name>
<evidence type="ECO:0000256" key="1">
    <source>
        <dbReference type="ARBA" id="ARBA00004141"/>
    </source>
</evidence>
<dbReference type="GO" id="GO:0016020">
    <property type="term" value="C:membrane"/>
    <property type="evidence" value="ECO:0007669"/>
    <property type="project" value="UniProtKB-SubCell"/>
</dbReference>
<dbReference type="RefSeq" id="XP_007731959.1">
    <property type="nucleotide sequence ID" value="XM_007733769.1"/>
</dbReference>
<evidence type="ECO:0000313" key="9">
    <source>
        <dbReference type="Proteomes" id="UP000019478"/>
    </source>
</evidence>
<dbReference type="GO" id="GO:0005739">
    <property type="term" value="C:mitochondrion"/>
    <property type="evidence" value="ECO:0007669"/>
    <property type="project" value="TreeGrafter"/>
</dbReference>
<keyword evidence="9" id="KW-1185">Reference proteome</keyword>
<dbReference type="OrthoDB" id="842664at2759"/>
<evidence type="ECO:0000256" key="4">
    <source>
        <dbReference type="ARBA" id="ARBA00022989"/>
    </source>
</evidence>
<feature type="transmembrane region" description="Helical" evidence="6">
    <location>
        <begin position="236"/>
        <end position="253"/>
    </location>
</feature>
<accession>W9YAJ4</accession>
<gene>
    <name evidence="8" type="ORF">A1O3_03633</name>
</gene>
<comment type="similarity">
    <text evidence="2 6">Belongs to the peroxisomal membrane protein PXMP2/4 family.</text>
</comment>
<evidence type="ECO:0008006" key="10">
    <source>
        <dbReference type="Google" id="ProtNLM"/>
    </source>
</evidence>
<dbReference type="GeneID" id="19167759"/>
<sequence>MIIHLQRVSGRFGARTPWLRIPRSRPQHAQHNSSKSTAPKDQTSLNTQTQTRLPPHSPNEVSIPSRKGEPVDIPSQLWYHRLGPVTTFFNWFHRTQLKRPYTVQICTTLTTYLCGDLLAQDIGGEPYDPTRTLRMLTIGAVASIPGYKWFLFLGRSFNFASKPASIATKVVVQQIVFTPVFNTYFFAMQALLTGEPPSGIIARVQAAVPVSIVNSLKLWPAVTAFSFWFIMPQYRFMFSGIFAVAWQAYLSFLNRKEEKIEMATDSIDRPVIPEGLAAK</sequence>
<keyword evidence="5 6" id="KW-0472">Membrane</keyword>
<dbReference type="AlphaFoldDB" id="W9YAJ4"/>
<feature type="region of interest" description="Disordered" evidence="7">
    <location>
        <begin position="16"/>
        <end position="68"/>
    </location>
</feature>